<evidence type="ECO:0000256" key="3">
    <source>
        <dbReference type="ARBA" id="ARBA00022840"/>
    </source>
</evidence>
<keyword evidence="2 4" id="KW-0547">Nucleotide-binding</keyword>
<comment type="caution">
    <text evidence="6">The sequence shown here is derived from an EMBL/GenBank/DDBJ whole genome shotgun (WGS) entry which is preliminary data.</text>
</comment>
<name>A0ABU7JP47_9NOCA</name>
<evidence type="ECO:0000256" key="1">
    <source>
        <dbReference type="ARBA" id="ARBA00022598"/>
    </source>
</evidence>
<dbReference type="SUPFAM" id="SSF56059">
    <property type="entry name" value="Glutathione synthetase ATP-binding domain-like"/>
    <property type="match status" value="1"/>
</dbReference>
<evidence type="ECO:0000256" key="2">
    <source>
        <dbReference type="ARBA" id="ARBA00022741"/>
    </source>
</evidence>
<keyword evidence="1" id="KW-0436">Ligase</keyword>
<dbReference type="EMBL" id="JAUZMZ010000025">
    <property type="protein sequence ID" value="MEE2031813.1"/>
    <property type="molecule type" value="Genomic_DNA"/>
</dbReference>
<dbReference type="InterPro" id="IPR011761">
    <property type="entry name" value="ATP-grasp"/>
</dbReference>
<accession>A0ABU7JP47</accession>
<evidence type="ECO:0000313" key="6">
    <source>
        <dbReference type="EMBL" id="MEE2031813.1"/>
    </source>
</evidence>
<dbReference type="RefSeq" id="WP_330151249.1">
    <property type="nucleotide sequence ID" value="NZ_JAUZMZ010000025.1"/>
</dbReference>
<keyword evidence="7" id="KW-1185">Reference proteome</keyword>
<dbReference type="InterPro" id="IPR005479">
    <property type="entry name" value="CPAse_ATP-bd"/>
</dbReference>
<dbReference type="PANTHER" id="PTHR43585:SF2">
    <property type="entry name" value="ATP-GRASP ENZYME FSQD"/>
    <property type="match status" value="1"/>
</dbReference>
<sequence>MAKNIFILGLTDQQRDELGTVSDADELRFHSLLDYHSLVEPETFVFRDLLDRARQQLDDFDGSVDGIVAHWDFPTSVLTPILAAERGLPAPSLRSILQCEHKAWSRLEQRECVSECVPGFAVFDPFDDNALDSIDLKFPFWVKPVKAHSSQLGFEIRNAEQFAAALEEIRAGIGRVGDAFDEVLSMVELPDELQDVGGNMCLAEDIITGIQVAPEGTMFNGEYRIHGIFDMRKDDAGHSFDRLDYPARSVPADVQQRMIDVTERYLRHIGFDNGCFNSEFMWDEKTDTLSLIEVNTRISQSHSDLFVKVDGTSNHEVAIDIALGRKPRIEHGKGRYEVAAQCHMGYYDDGIVRSVPGDEDIVRVRDEIPDTVVDIKVKVGDRLSELPNQDGYRAILATLYIGASDIGGLEKFFDRASELLPFDIEPVAK</sequence>
<proteinExistence type="predicted"/>
<gene>
    <name evidence="6" type="ORF">Q8814_06750</name>
</gene>
<protein>
    <submittedName>
        <fullName evidence="6">ATP-grasp domain-containing protein</fullName>
    </submittedName>
</protein>
<reference evidence="6 7" key="1">
    <citation type="submission" date="2023-08" db="EMBL/GenBank/DDBJ databases">
        <authorList>
            <person name="Girao M."/>
            <person name="Carvalho M.F."/>
        </authorList>
    </citation>
    <scope>NUCLEOTIDE SEQUENCE [LARGE SCALE GENOMIC DNA]</scope>
    <source>
        <strain evidence="6 7">CC-R104</strain>
    </source>
</reference>
<evidence type="ECO:0000313" key="7">
    <source>
        <dbReference type="Proteomes" id="UP001331936"/>
    </source>
</evidence>
<dbReference type="Proteomes" id="UP001331936">
    <property type="component" value="Unassembled WGS sequence"/>
</dbReference>
<dbReference type="Gene3D" id="3.30.470.20">
    <property type="entry name" value="ATP-grasp fold, B domain"/>
    <property type="match status" value="1"/>
</dbReference>
<dbReference type="PROSITE" id="PS50975">
    <property type="entry name" value="ATP_GRASP"/>
    <property type="match status" value="1"/>
</dbReference>
<evidence type="ECO:0000256" key="4">
    <source>
        <dbReference type="PROSITE-ProRule" id="PRU00409"/>
    </source>
</evidence>
<dbReference type="PANTHER" id="PTHR43585">
    <property type="entry name" value="FUMIPYRROLE BIOSYNTHESIS PROTEIN C"/>
    <property type="match status" value="1"/>
</dbReference>
<dbReference type="Pfam" id="PF13535">
    <property type="entry name" value="ATP-grasp_4"/>
    <property type="match status" value="1"/>
</dbReference>
<dbReference type="PROSITE" id="PS00867">
    <property type="entry name" value="CPSASE_2"/>
    <property type="match status" value="1"/>
</dbReference>
<dbReference type="InterPro" id="IPR052032">
    <property type="entry name" value="ATP-dep_AA_Ligase"/>
</dbReference>
<evidence type="ECO:0000259" key="5">
    <source>
        <dbReference type="PROSITE" id="PS50975"/>
    </source>
</evidence>
<organism evidence="6 7">
    <name type="scientific">Rhodococcus chondri</name>
    <dbReference type="NCBI Taxonomy" id="3065941"/>
    <lineage>
        <taxon>Bacteria</taxon>
        <taxon>Bacillati</taxon>
        <taxon>Actinomycetota</taxon>
        <taxon>Actinomycetes</taxon>
        <taxon>Mycobacteriales</taxon>
        <taxon>Nocardiaceae</taxon>
        <taxon>Rhodococcus</taxon>
    </lineage>
</organism>
<feature type="domain" description="ATP-grasp" evidence="5">
    <location>
        <begin position="80"/>
        <end position="323"/>
    </location>
</feature>
<keyword evidence="3 4" id="KW-0067">ATP-binding</keyword>